<feature type="region of interest" description="Disordered" evidence="1">
    <location>
        <begin position="1"/>
        <end position="38"/>
    </location>
</feature>
<evidence type="ECO:0000256" key="1">
    <source>
        <dbReference type="SAM" id="MobiDB-lite"/>
    </source>
</evidence>
<dbReference type="AlphaFoldDB" id="A0A2K2CJS5"/>
<proteinExistence type="predicted"/>
<name>A0A2K2CJS5_BRADI</name>
<gene>
    <name evidence="2" type="ORF">BRADI_4g00772v3</name>
</gene>
<protein>
    <submittedName>
        <fullName evidence="2 3">Uncharacterized protein</fullName>
    </submittedName>
</protein>
<dbReference type="Proteomes" id="UP000008810">
    <property type="component" value="Chromosome 4"/>
</dbReference>
<reference evidence="2" key="2">
    <citation type="submission" date="2017-06" db="EMBL/GenBank/DDBJ databases">
        <title>WGS assembly of Brachypodium distachyon.</title>
        <authorList>
            <consortium name="The International Brachypodium Initiative"/>
            <person name="Lucas S."/>
            <person name="Harmon-Smith M."/>
            <person name="Lail K."/>
            <person name="Tice H."/>
            <person name="Grimwood J."/>
            <person name="Bruce D."/>
            <person name="Barry K."/>
            <person name="Shu S."/>
            <person name="Lindquist E."/>
            <person name="Wang M."/>
            <person name="Pitluck S."/>
            <person name="Vogel J.P."/>
            <person name="Garvin D.F."/>
            <person name="Mockler T.C."/>
            <person name="Schmutz J."/>
            <person name="Rokhsar D."/>
            <person name="Bevan M.W."/>
        </authorList>
    </citation>
    <scope>NUCLEOTIDE SEQUENCE</scope>
    <source>
        <strain evidence="2">Bd21</strain>
    </source>
</reference>
<dbReference type="Gramene" id="PNT62276">
    <property type="protein sequence ID" value="PNT62276"/>
    <property type="gene ID" value="BRADI_4g00772v3"/>
</dbReference>
<evidence type="ECO:0000313" key="2">
    <source>
        <dbReference type="EMBL" id="PNT62276.1"/>
    </source>
</evidence>
<reference evidence="2 3" key="1">
    <citation type="journal article" date="2010" name="Nature">
        <title>Genome sequencing and analysis of the model grass Brachypodium distachyon.</title>
        <authorList>
            <consortium name="International Brachypodium Initiative"/>
        </authorList>
    </citation>
    <scope>NUCLEOTIDE SEQUENCE [LARGE SCALE GENOMIC DNA]</scope>
    <source>
        <strain evidence="2 3">Bd21</strain>
    </source>
</reference>
<dbReference type="EMBL" id="CM000883">
    <property type="protein sequence ID" value="PNT62276.1"/>
    <property type="molecule type" value="Genomic_DNA"/>
</dbReference>
<organism evidence="2">
    <name type="scientific">Brachypodium distachyon</name>
    <name type="common">Purple false brome</name>
    <name type="synonym">Trachynia distachya</name>
    <dbReference type="NCBI Taxonomy" id="15368"/>
    <lineage>
        <taxon>Eukaryota</taxon>
        <taxon>Viridiplantae</taxon>
        <taxon>Streptophyta</taxon>
        <taxon>Embryophyta</taxon>
        <taxon>Tracheophyta</taxon>
        <taxon>Spermatophyta</taxon>
        <taxon>Magnoliopsida</taxon>
        <taxon>Liliopsida</taxon>
        <taxon>Poales</taxon>
        <taxon>Poaceae</taxon>
        <taxon>BOP clade</taxon>
        <taxon>Pooideae</taxon>
        <taxon>Stipodae</taxon>
        <taxon>Brachypodieae</taxon>
        <taxon>Brachypodium</taxon>
    </lineage>
</organism>
<dbReference type="EnsemblPlants" id="PNT62276">
    <property type="protein sequence ID" value="PNT62276"/>
    <property type="gene ID" value="BRADI_4g00772v3"/>
</dbReference>
<reference evidence="3" key="3">
    <citation type="submission" date="2018-08" db="UniProtKB">
        <authorList>
            <consortium name="EnsemblPlants"/>
        </authorList>
    </citation>
    <scope>IDENTIFICATION</scope>
    <source>
        <strain evidence="3">cv. Bd21</strain>
    </source>
</reference>
<dbReference type="InParanoid" id="A0A2K2CJS5"/>
<evidence type="ECO:0000313" key="4">
    <source>
        <dbReference type="Proteomes" id="UP000008810"/>
    </source>
</evidence>
<evidence type="ECO:0000313" key="3">
    <source>
        <dbReference type="EnsemblPlants" id="PNT62276"/>
    </source>
</evidence>
<keyword evidence="4" id="KW-1185">Reference proteome</keyword>
<accession>A0A2K2CJS5</accession>
<sequence>MRRTGGGSGSYRRRAKASGAAEERRGLPGPTALMGRPGTVRRPVRRCFVHGDVDVAWIEYGGLRGHSRAFLFYGLE</sequence>